<feature type="compositionally biased region" description="Acidic residues" evidence="5">
    <location>
        <begin position="252"/>
        <end position="275"/>
    </location>
</feature>
<evidence type="ECO:0000313" key="7">
    <source>
        <dbReference type="Proteomes" id="UP001141552"/>
    </source>
</evidence>
<dbReference type="Proteomes" id="UP001141552">
    <property type="component" value="Unassembled WGS sequence"/>
</dbReference>
<dbReference type="InterPro" id="IPR004127">
    <property type="entry name" value="Prefoldin_subunit_alpha"/>
</dbReference>
<evidence type="ECO:0000256" key="1">
    <source>
        <dbReference type="ARBA" id="ARBA00004123"/>
    </source>
</evidence>
<name>A0A9Q0GBW0_9ROSI</name>
<dbReference type="GO" id="GO:0009409">
    <property type="term" value="P:response to cold"/>
    <property type="evidence" value="ECO:0007669"/>
    <property type="project" value="UniProtKB-ARBA"/>
</dbReference>
<dbReference type="PANTHER" id="PTHR15111:SF0">
    <property type="entry name" value="UNCONVENTIONAL PREFOLDIN RPB5 INTERACTOR 1"/>
    <property type="match status" value="1"/>
</dbReference>
<dbReference type="SUPFAM" id="SSF46579">
    <property type="entry name" value="Prefoldin"/>
    <property type="match status" value="1"/>
</dbReference>
<dbReference type="Pfam" id="PF02996">
    <property type="entry name" value="Prefoldin"/>
    <property type="match status" value="1"/>
</dbReference>
<reference evidence="6" key="1">
    <citation type="submission" date="2022-02" db="EMBL/GenBank/DDBJ databases">
        <authorList>
            <person name="Henning P.M."/>
            <person name="McCubbin A.G."/>
            <person name="Shore J.S."/>
        </authorList>
    </citation>
    <scope>NUCLEOTIDE SEQUENCE</scope>
    <source>
        <strain evidence="6">F60SS</strain>
        <tissue evidence="6">Leaves</tissue>
    </source>
</reference>
<dbReference type="Gene3D" id="1.10.287.370">
    <property type="match status" value="1"/>
</dbReference>
<dbReference type="CDD" id="cd23159">
    <property type="entry name" value="Prefoldin_URI1"/>
    <property type="match status" value="1"/>
</dbReference>
<feature type="region of interest" description="Disordered" evidence="5">
    <location>
        <begin position="338"/>
        <end position="414"/>
    </location>
</feature>
<feature type="region of interest" description="Disordered" evidence="5">
    <location>
        <begin position="234"/>
        <end position="322"/>
    </location>
</feature>
<comment type="caution">
    <text evidence="6">The sequence shown here is derived from an EMBL/GenBank/DDBJ whole genome shotgun (WGS) entry which is preliminary data.</text>
</comment>
<dbReference type="AlphaFoldDB" id="A0A9Q0GBW0"/>
<dbReference type="GO" id="GO:0019212">
    <property type="term" value="F:phosphatase inhibitor activity"/>
    <property type="evidence" value="ECO:0007669"/>
    <property type="project" value="TreeGrafter"/>
</dbReference>
<evidence type="ECO:0000313" key="6">
    <source>
        <dbReference type="EMBL" id="KAJ4845601.1"/>
    </source>
</evidence>
<feature type="coiled-coil region" evidence="4">
    <location>
        <begin position="125"/>
        <end position="159"/>
    </location>
</feature>
<protein>
    <recommendedName>
        <fullName evidence="8">RNA polymerase II subunit 5-mediating protein homolog</fullName>
    </recommendedName>
</protein>
<comment type="similarity">
    <text evidence="3">Belongs to the RNA polymerase II subunit 5-mediating protein family.</text>
</comment>
<keyword evidence="7" id="KW-1185">Reference proteome</keyword>
<proteinExistence type="inferred from homology"/>
<feature type="compositionally biased region" description="Low complexity" evidence="5">
    <location>
        <begin position="388"/>
        <end position="401"/>
    </location>
</feature>
<evidence type="ECO:0000256" key="3">
    <source>
        <dbReference type="ARBA" id="ARBA00038295"/>
    </source>
</evidence>
<accession>A0A9Q0GBW0</accession>
<dbReference type="InterPro" id="IPR052255">
    <property type="entry name" value="RNA_pol_II_subunit5-mediator"/>
</dbReference>
<dbReference type="GO" id="GO:0005634">
    <property type="term" value="C:nucleus"/>
    <property type="evidence" value="ECO:0007669"/>
    <property type="project" value="UniProtKB-SubCell"/>
</dbReference>
<evidence type="ECO:0008006" key="8">
    <source>
        <dbReference type="Google" id="ProtNLM"/>
    </source>
</evidence>
<keyword evidence="4" id="KW-0175">Coiled coil</keyword>
<organism evidence="6 7">
    <name type="scientific">Turnera subulata</name>
    <dbReference type="NCBI Taxonomy" id="218843"/>
    <lineage>
        <taxon>Eukaryota</taxon>
        <taxon>Viridiplantae</taxon>
        <taxon>Streptophyta</taxon>
        <taxon>Embryophyta</taxon>
        <taxon>Tracheophyta</taxon>
        <taxon>Spermatophyta</taxon>
        <taxon>Magnoliopsida</taxon>
        <taxon>eudicotyledons</taxon>
        <taxon>Gunneridae</taxon>
        <taxon>Pentapetalae</taxon>
        <taxon>rosids</taxon>
        <taxon>fabids</taxon>
        <taxon>Malpighiales</taxon>
        <taxon>Passifloraceae</taxon>
        <taxon>Turnera</taxon>
    </lineage>
</organism>
<keyword evidence="2" id="KW-0539">Nucleus</keyword>
<reference evidence="6" key="2">
    <citation type="journal article" date="2023" name="Plants (Basel)">
        <title>Annotation of the Turnera subulata (Passifloraceae) Draft Genome Reveals the S-Locus Evolved after the Divergence of Turneroideae from Passifloroideae in a Stepwise Manner.</title>
        <authorList>
            <person name="Henning P.M."/>
            <person name="Roalson E.H."/>
            <person name="Mir W."/>
            <person name="McCubbin A.G."/>
            <person name="Shore J.S."/>
        </authorList>
    </citation>
    <scope>NUCLEOTIDE SEQUENCE</scope>
    <source>
        <strain evidence="6">F60SS</strain>
    </source>
</reference>
<gene>
    <name evidence="6" type="ORF">Tsubulata_005733</name>
</gene>
<dbReference type="GO" id="GO:0003682">
    <property type="term" value="F:chromatin binding"/>
    <property type="evidence" value="ECO:0007669"/>
    <property type="project" value="TreeGrafter"/>
</dbReference>
<evidence type="ECO:0000256" key="5">
    <source>
        <dbReference type="SAM" id="MobiDB-lite"/>
    </source>
</evidence>
<sequence length="414" mass="45773">MAGGVAAEENGKGKGTGTVTPFASMFPVEEARKATERVEEAIAEKHKEMEKIKHFIADNNALINLVSKLPDELHHDIMASLTNYLGLIVPFGKAAFFPGRLVHTNEFMVLLGEGYYAERTARQTVEILKRRGKGLDSQIESLKANIKDLRAEASFFDATASEAAEGLVEIREDFVDENATETASNSKSGNFPLLCLPGKMYLSDERGQPSNTGEDDEYARMMARLDELERQELEAEGADEQNKAEVGNESGKDEEMDADESNDESSEDEQMEETESTNKSDENEQMGAAEGNGHTHDHSQGKAKFSQLPFHTYSEISKVQRKPILRDSKVEVLSNNYQNQLDIGDQPNAIPMSITEDSRKNQTSSHEQTVTSSKDVIGSIVERTHNLQTTSATSTQSSASQPSKPVSRFKMQRK</sequence>
<dbReference type="GO" id="GO:0000122">
    <property type="term" value="P:negative regulation of transcription by RNA polymerase II"/>
    <property type="evidence" value="ECO:0007669"/>
    <property type="project" value="TreeGrafter"/>
</dbReference>
<comment type="subcellular location">
    <subcellularLocation>
        <location evidence="1">Nucleus</location>
    </subcellularLocation>
</comment>
<dbReference type="EMBL" id="JAKUCV010001627">
    <property type="protein sequence ID" value="KAJ4845601.1"/>
    <property type="molecule type" value="Genomic_DNA"/>
</dbReference>
<dbReference type="PANTHER" id="PTHR15111">
    <property type="entry name" value="RNA POLYMERASE II SUBUNIT 5-MEDIATING PROTEIN NNX3"/>
    <property type="match status" value="1"/>
</dbReference>
<dbReference type="OrthoDB" id="21413at2759"/>
<evidence type="ECO:0000256" key="2">
    <source>
        <dbReference type="ARBA" id="ARBA00023242"/>
    </source>
</evidence>
<dbReference type="GO" id="GO:0006457">
    <property type="term" value="P:protein folding"/>
    <property type="evidence" value="ECO:0007669"/>
    <property type="project" value="UniProtKB-ARBA"/>
</dbReference>
<dbReference type="GO" id="GO:0003714">
    <property type="term" value="F:transcription corepressor activity"/>
    <property type="evidence" value="ECO:0007669"/>
    <property type="project" value="TreeGrafter"/>
</dbReference>
<evidence type="ECO:0000256" key="4">
    <source>
        <dbReference type="SAM" id="Coils"/>
    </source>
</evidence>
<dbReference type="InterPro" id="IPR009053">
    <property type="entry name" value="Prefoldin"/>
</dbReference>
<feature type="compositionally biased region" description="Polar residues" evidence="5">
    <location>
        <begin position="361"/>
        <end position="374"/>
    </location>
</feature>